<organism evidence="3">
    <name type="scientific">Leptolyngbya sp. NK1-12</name>
    <dbReference type="NCBI Taxonomy" id="2547451"/>
    <lineage>
        <taxon>Bacteria</taxon>
        <taxon>Bacillati</taxon>
        <taxon>Cyanobacteriota</taxon>
        <taxon>Cyanophyceae</taxon>
        <taxon>Leptolyngbyales</taxon>
        <taxon>Leptolyngbyaceae</taxon>
        <taxon>Leptolyngbya group</taxon>
        <taxon>Leptolyngbya</taxon>
    </lineage>
</organism>
<feature type="signal peptide" evidence="2">
    <location>
        <begin position="1"/>
        <end position="28"/>
    </location>
</feature>
<evidence type="ECO:0000256" key="1">
    <source>
        <dbReference type="SAM" id="MobiDB-lite"/>
    </source>
</evidence>
<keyword evidence="3" id="KW-0614">Plasmid</keyword>
<feature type="compositionally biased region" description="Low complexity" evidence="1">
    <location>
        <begin position="24"/>
        <end position="45"/>
    </location>
</feature>
<name>A0AA96WLN2_9CYAN</name>
<gene>
    <name evidence="3" type="ORF">HJG54_35030</name>
</gene>
<sequence>MKFSQSFATVTVSLGLLLGACASGGEQATSESPATTSPVASSPVADPTTSPEVTDHSAPAQGGQVVEAGPYHLELVTASEASGTHLDLFLQSGDTHEAIEGATVTGQVQLPDGSQKEIDFEYDAEGKHYTALLPETASGEYQVAILTDISGEKVNGRFSFTK</sequence>
<feature type="region of interest" description="Disordered" evidence="1">
    <location>
        <begin position="24"/>
        <end position="66"/>
    </location>
</feature>
<keyword evidence="2" id="KW-0732">Signal</keyword>
<dbReference type="EMBL" id="CP053588">
    <property type="protein sequence ID" value="WNZ28117.1"/>
    <property type="molecule type" value="Genomic_DNA"/>
</dbReference>
<geneLocation type="plasmid" evidence="3">
    <name>p1</name>
</geneLocation>
<evidence type="ECO:0000313" key="3">
    <source>
        <dbReference type="EMBL" id="WNZ28117.1"/>
    </source>
</evidence>
<evidence type="ECO:0000256" key="2">
    <source>
        <dbReference type="SAM" id="SignalP"/>
    </source>
</evidence>
<protein>
    <recommendedName>
        <fullName evidence="4">DUF4426 domain-containing protein</fullName>
    </recommendedName>
</protein>
<evidence type="ECO:0008006" key="4">
    <source>
        <dbReference type="Google" id="ProtNLM"/>
    </source>
</evidence>
<dbReference type="PROSITE" id="PS51257">
    <property type="entry name" value="PROKAR_LIPOPROTEIN"/>
    <property type="match status" value="1"/>
</dbReference>
<feature type="chain" id="PRO_5041653083" description="DUF4426 domain-containing protein" evidence="2">
    <location>
        <begin position="29"/>
        <end position="162"/>
    </location>
</feature>
<reference evidence="3" key="1">
    <citation type="submission" date="2020-05" db="EMBL/GenBank/DDBJ databases">
        <authorList>
            <person name="Zhu T."/>
            <person name="Keshari N."/>
            <person name="Lu X."/>
        </authorList>
    </citation>
    <scope>NUCLEOTIDE SEQUENCE</scope>
    <source>
        <strain evidence="3">NK1-12</strain>
        <plasmid evidence="3">p1</plasmid>
    </source>
</reference>
<dbReference type="AlphaFoldDB" id="A0AA96WLN2"/>
<accession>A0AA96WLN2</accession>
<proteinExistence type="predicted"/>
<dbReference type="RefSeq" id="WP_316437150.1">
    <property type="nucleotide sequence ID" value="NZ_CP053588.1"/>
</dbReference>